<dbReference type="PANTHER" id="PTHR46044:SF1">
    <property type="entry name" value="CN HYDROLASE DOMAIN-CONTAINING PROTEIN"/>
    <property type="match status" value="1"/>
</dbReference>
<proteinExistence type="inferred from homology"/>
<dbReference type="HOGENOM" id="CLU_030130_6_1_1"/>
<dbReference type="InterPro" id="IPR000132">
    <property type="entry name" value="Nitrilase/CN_hydratase_CS"/>
</dbReference>
<feature type="compositionally biased region" description="Basic and acidic residues" evidence="2">
    <location>
        <begin position="181"/>
        <end position="190"/>
    </location>
</feature>
<dbReference type="AlphaFoldDB" id="K1VM36"/>
<evidence type="ECO:0000256" key="1">
    <source>
        <dbReference type="ARBA" id="ARBA00008129"/>
    </source>
</evidence>
<dbReference type="EMBL" id="AMBO01000310">
    <property type="protein sequence ID" value="EKD01791.1"/>
    <property type="molecule type" value="Genomic_DNA"/>
</dbReference>
<evidence type="ECO:0000313" key="4">
    <source>
        <dbReference type="EMBL" id="EKD01791.1"/>
    </source>
</evidence>
<dbReference type="STRING" id="1220162.K1VM36"/>
<dbReference type="InterPro" id="IPR044149">
    <property type="entry name" value="Nitrilases_CHs"/>
</dbReference>
<dbReference type="GO" id="GO:0000257">
    <property type="term" value="F:nitrilase activity"/>
    <property type="evidence" value="ECO:0007669"/>
    <property type="project" value="UniProtKB-ARBA"/>
</dbReference>
<evidence type="ECO:0000256" key="2">
    <source>
        <dbReference type="SAM" id="MobiDB-lite"/>
    </source>
</evidence>
<dbReference type="CDD" id="cd07564">
    <property type="entry name" value="nitrilases_CHs"/>
    <property type="match status" value="1"/>
</dbReference>
<dbReference type="GO" id="GO:0016836">
    <property type="term" value="F:hydro-lyase activity"/>
    <property type="evidence" value="ECO:0007669"/>
    <property type="project" value="UniProtKB-ARBA"/>
</dbReference>
<dbReference type="InParanoid" id="K1VM36"/>
<dbReference type="SUPFAM" id="SSF56317">
    <property type="entry name" value="Carbon-nitrogen hydrolase"/>
    <property type="match status" value="1"/>
</dbReference>
<dbReference type="eggNOG" id="KOG0805">
    <property type="taxonomic scope" value="Eukaryota"/>
</dbReference>
<feature type="domain" description="CN hydrolase" evidence="3">
    <location>
        <begin position="8"/>
        <end position="354"/>
    </location>
</feature>
<accession>K1VM36</accession>
<dbReference type="PROSITE" id="PS00921">
    <property type="entry name" value="NITRIL_CHT_2"/>
    <property type="match status" value="1"/>
</dbReference>
<comment type="caution">
    <text evidence="4">The sequence shown here is derived from an EMBL/GenBank/DDBJ whole genome shotgun (WGS) entry which is preliminary data.</text>
</comment>
<reference evidence="4 5" key="1">
    <citation type="journal article" date="2012" name="Eukaryot. Cell">
        <title>Genome sequence of the Trichosporon asahii environmental strain CBS 8904.</title>
        <authorList>
            <person name="Yang R.Y."/>
            <person name="Li H.T."/>
            <person name="Zhu H."/>
            <person name="Zhou G.P."/>
            <person name="Wang M."/>
            <person name="Wang L."/>
        </authorList>
    </citation>
    <scope>NUCLEOTIDE SEQUENCE [LARGE SCALE GENOMIC DNA]</scope>
    <source>
        <strain evidence="4 5">CBS 8904</strain>
    </source>
</reference>
<dbReference type="OrthoDB" id="10250282at2759"/>
<dbReference type="PROSITE" id="PS50263">
    <property type="entry name" value="CN_HYDROLASE"/>
    <property type="match status" value="1"/>
</dbReference>
<dbReference type="PANTHER" id="PTHR46044">
    <property type="entry name" value="NITRILASE"/>
    <property type="match status" value="1"/>
</dbReference>
<comment type="similarity">
    <text evidence="1">Belongs to the carbon-nitrogen hydrolase superfamily. Nitrilase family.</text>
</comment>
<sequence length="386" mass="42419">MMEHPRTVRVAAVQAASVAYDLHKSMHKLRSLVFTAKDNGAEIVVFPEAFLSAYPRHLDFRIGSRSQADRDWYGRYVKSAVHVPSDAVGHDWLSTAPAQSPSDPFWAFKELAQIARKYALYLSVGVIECSNIGSTLWCTNLLFGPSGMLLSKHRKLQPTGAERIVWSQGEAVNPSSAPKASRSEKRDAEGNVKTAATRMEEGDDNLPVVQTPVGRIGALICWENYMPLARYVMYKKGVEVYLAPTADGRQTWLPSMQHIAMEGRCYVITANQYQSQADFPAEYPPNMATYSTSAHNAASGQGVPMNVDEKEKSKEANTPEVWSRGGSAIVGPLGEVLAGPLWDKEGIIYADLDLGVIDGVKLDFDPVGHYSRESLLMGLLGDMPRV</sequence>
<dbReference type="OMA" id="AYPWRYA"/>
<dbReference type="InterPro" id="IPR036526">
    <property type="entry name" value="C-N_Hydrolase_sf"/>
</dbReference>
<dbReference type="InterPro" id="IPR003010">
    <property type="entry name" value="C-N_Hydrolase"/>
</dbReference>
<gene>
    <name evidence="4" type="ORF">A1Q2_03854</name>
</gene>
<dbReference type="Pfam" id="PF00795">
    <property type="entry name" value="CN_hydrolase"/>
    <property type="match status" value="1"/>
</dbReference>
<dbReference type="Gene3D" id="3.60.110.10">
    <property type="entry name" value="Carbon-nitrogen hydrolase"/>
    <property type="match status" value="1"/>
</dbReference>
<feature type="region of interest" description="Disordered" evidence="2">
    <location>
        <begin position="167"/>
        <end position="191"/>
    </location>
</feature>
<evidence type="ECO:0000313" key="5">
    <source>
        <dbReference type="Proteomes" id="UP000006757"/>
    </source>
</evidence>
<protein>
    <recommendedName>
        <fullName evidence="3">CN hydrolase domain-containing protein</fullName>
    </recommendedName>
</protein>
<dbReference type="Proteomes" id="UP000006757">
    <property type="component" value="Unassembled WGS sequence"/>
</dbReference>
<organism evidence="4 5">
    <name type="scientific">Trichosporon asahii var. asahii (strain CBS 8904)</name>
    <name type="common">Yeast</name>
    <dbReference type="NCBI Taxonomy" id="1220162"/>
    <lineage>
        <taxon>Eukaryota</taxon>
        <taxon>Fungi</taxon>
        <taxon>Dikarya</taxon>
        <taxon>Basidiomycota</taxon>
        <taxon>Agaricomycotina</taxon>
        <taxon>Tremellomycetes</taxon>
        <taxon>Trichosporonales</taxon>
        <taxon>Trichosporonaceae</taxon>
        <taxon>Trichosporon</taxon>
    </lineage>
</organism>
<keyword evidence="5" id="KW-1185">Reference proteome</keyword>
<name>K1VM36_TRIAC</name>
<evidence type="ECO:0000259" key="3">
    <source>
        <dbReference type="PROSITE" id="PS50263"/>
    </source>
</evidence>